<feature type="compositionally biased region" description="Polar residues" evidence="1">
    <location>
        <begin position="73"/>
        <end position="105"/>
    </location>
</feature>
<proteinExistence type="predicted"/>
<sequence length="195" mass="20954">MPTQRPFLSNFLAAFQAHSQPLPKASSSISTSSTAVSSAAIWTAAAPVPKAQHATSSEPTISSPRPINPKTHPYSSSAASTSADRQHVQSSLSPLQHTVSPQTHMARSPPSPGLPVYGPQSKPAPNYPTCQEVGRNRRGSDSSLDTGGFREPRGRVGEKWFIGGRTATGEERYYKLNMVQRDRSSDRISADQLSL</sequence>
<reference evidence="2 3" key="1">
    <citation type="submission" date="2023-11" db="EMBL/GenBank/DDBJ databases">
        <title>An acidophilic fungus is an integral part of prey digestion in a carnivorous sundew plant.</title>
        <authorList>
            <person name="Tsai I.J."/>
        </authorList>
    </citation>
    <scope>NUCLEOTIDE SEQUENCE [LARGE SCALE GENOMIC DNA]</scope>
    <source>
        <strain evidence="2">169a</strain>
    </source>
</reference>
<organism evidence="2 3">
    <name type="scientific">Acrodontium crateriforme</name>
    <dbReference type="NCBI Taxonomy" id="150365"/>
    <lineage>
        <taxon>Eukaryota</taxon>
        <taxon>Fungi</taxon>
        <taxon>Dikarya</taxon>
        <taxon>Ascomycota</taxon>
        <taxon>Pezizomycotina</taxon>
        <taxon>Dothideomycetes</taxon>
        <taxon>Dothideomycetidae</taxon>
        <taxon>Mycosphaerellales</taxon>
        <taxon>Teratosphaeriaceae</taxon>
        <taxon>Acrodontium</taxon>
    </lineage>
</organism>
<name>A0AAQ3MAI0_9PEZI</name>
<dbReference type="EMBL" id="CP138591">
    <property type="protein sequence ID" value="WPH04025.1"/>
    <property type="molecule type" value="Genomic_DNA"/>
</dbReference>
<protein>
    <submittedName>
        <fullName evidence="2">Uncharacterized protein</fullName>
    </submittedName>
</protein>
<dbReference type="PANTHER" id="PTHR42095">
    <property type="entry name" value="YALI0C12166P"/>
    <property type="match status" value="1"/>
</dbReference>
<evidence type="ECO:0000313" key="3">
    <source>
        <dbReference type="Proteomes" id="UP001303373"/>
    </source>
</evidence>
<dbReference type="PANTHER" id="PTHR42095:SF1">
    <property type="entry name" value="YALI0C12166P"/>
    <property type="match status" value="1"/>
</dbReference>
<accession>A0AAQ3MAI0</accession>
<gene>
    <name evidence="2" type="ORF">R9X50_00690900</name>
</gene>
<dbReference type="Proteomes" id="UP001303373">
    <property type="component" value="Chromosome 12"/>
</dbReference>
<evidence type="ECO:0000313" key="2">
    <source>
        <dbReference type="EMBL" id="WPH04025.1"/>
    </source>
</evidence>
<feature type="compositionally biased region" description="Polar residues" evidence="1">
    <location>
        <begin position="53"/>
        <end position="65"/>
    </location>
</feature>
<keyword evidence="3" id="KW-1185">Reference proteome</keyword>
<dbReference type="AlphaFoldDB" id="A0AAQ3MAI0"/>
<feature type="region of interest" description="Disordered" evidence="1">
    <location>
        <begin position="46"/>
        <end position="154"/>
    </location>
</feature>
<evidence type="ECO:0000256" key="1">
    <source>
        <dbReference type="SAM" id="MobiDB-lite"/>
    </source>
</evidence>